<evidence type="ECO:0000256" key="8">
    <source>
        <dbReference type="ARBA" id="ARBA00022989"/>
    </source>
</evidence>
<dbReference type="PANTHER" id="PTHR35091">
    <property type="entry name" value="FLAGELLAR PROTEIN FLIL"/>
    <property type="match status" value="1"/>
</dbReference>
<comment type="similarity">
    <text evidence="3 10">Belongs to the FliL family.</text>
</comment>
<keyword evidence="12" id="KW-0282">Flagellum</keyword>
<accession>A0AAW7X212</accession>
<keyword evidence="10" id="KW-0997">Cell inner membrane</keyword>
<keyword evidence="12" id="KW-0969">Cilium</keyword>
<dbReference type="GO" id="GO:0006935">
    <property type="term" value="P:chemotaxis"/>
    <property type="evidence" value="ECO:0007669"/>
    <property type="project" value="UniProtKB-KW"/>
</dbReference>
<evidence type="ECO:0000313" key="13">
    <source>
        <dbReference type="Proteomes" id="UP001169760"/>
    </source>
</evidence>
<protein>
    <recommendedName>
        <fullName evidence="10">Flagellar protein FliL</fullName>
    </recommendedName>
</protein>
<dbReference type="GO" id="GO:0009425">
    <property type="term" value="C:bacterial-type flagellum basal body"/>
    <property type="evidence" value="ECO:0007669"/>
    <property type="project" value="InterPro"/>
</dbReference>
<feature type="region of interest" description="Disordered" evidence="11">
    <location>
        <begin position="1"/>
        <end position="20"/>
    </location>
</feature>
<evidence type="ECO:0000313" key="12">
    <source>
        <dbReference type="EMBL" id="MDO6421013.1"/>
    </source>
</evidence>
<keyword evidence="4" id="KW-1003">Cell membrane</keyword>
<sequence length="180" mass="19764">MAEEKDAEKDEKDGAEEGAKKGGGLKRIIILAVVCLVIVGISVGGTLTVLKMTQPPAAPAEGEEGAGEPVEEVKKDAIYFPIKPEIIVNYTARGRQRYLRTDITLLIRDVDVIAAIETHMPMIRNTLNMIIGGQVYQEIQTAEGKELMRQQCLQALRKNLEAEIGKPGIEEVLFTSFVMQ</sequence>
<evidence type="ECO:0000256" key="2">
    <source>
        <dbReference type="ARBA" id="ARBA00004162"/>
    </source>
</evidence>
<proteinExistence type="inferred from homology"/>
<evidence type="ECO:0000256" key="10">
    <source>
        <dbReference type="RuleBase" id="RU364125"/>
    </source>
</evidence>
<keyword evidence="9 10" id="KW-0472">Membrane</keyword>
<comment type="function">
    <text evidence="1 10">Controls the rotational direction of flagella during chemotaxis.</text>
</comment>
<evidence type="ECO:0000256" key="5">
    <source>
        <dbReference type="ARBA" id="ARBA00022500"/>
    </source>
</evidence>
<dbReference type="GO" id="GO:0005886">
    <property type="term" value="C:plasma membrane"/>
    <property type="evidence" value="ECO:0007669"/>
    <property type="project" value="UniProtKB-SubCell"/>
</dbReference>
<dbReference type="AlphaFoldDB" id="A0AAW7X212"/>
<evidence type="ECO:0000256" key="1">
    <source>
        <dbReference type="ARBA" id="ARBA00002254"/>
    </source>
</evidence>
<evidence type="ECO:0000256" key="3">
    <source>
        <dbReference type="ARBA" id="ARBA00008281"/>
    </source>
</evidence>
<organism evidence="12 13">
    <name type="scientific">Saccharophagus degradans</name>
    <dbReference type="NCBI Taxonomy" id="86304"/>
    <lineage>
        <taxon>Bacteria</taxon>
        <taxon>Pseudomonadati</taxon>
        <taxon>Pseudomonadota</taxon>
        <taxon>Gammaproteobacteria</taxon>
        <taxon>Cellvibrionales</taxon>
        <taxon>Cellvibrionaceae</taxon>
        <taxon>Saccharophagus</taxon>
    </lineage>
</organism>
<reference evidence="12" key="1">
    <citation type="submission" date="2023-07" db="EMBL/GenBank/DDBJ databases">
        <title>Genome content predicts the carbon catabolic preferences of heterotrophic bacteria.</title>
        <authorList>
            <person name="Gralka M."/>
        </authorList>
    </citation>
    <scope>NUCLEOTIDE SEQUENCE</scope>
    <source>
        <strain evidence="12">I3M17_2</strain>
    </source>
</reference>
<dbReference type="Pfam" id="PF03748">
    <property type="entry name" value="FliL"/>
    <property type="match status" value="1"/>
</dbReference>
<comment type="caution">
    <text evidence="12">The sequence shown here is derived from an EMBL/GenBank/DDBJ whole genome shotgun (WGS) entry which is preliminary data.</text>
</comment>
<dbReference type="RefSeq" id="WP_280948193.1">
    <property type="nucleotide sequence ID" value="NZ_CP123764.1"/>
</dbReference>
<keyword evidence="7 10" id="KW-0283">Flagellar rotation</keyword>
<dbReference type="GO" id="GO:0071978">
    <property type="term" value="P:bacterial-type flagellum-dependent swarming motility"/>
    <property type="evidence" value="ECO:0007669"/>
    <property type="project" value="TreeGrafter"/>
</dbReference>
<dbReference type="Proteomes" id="UP001169760">
    <property type="component" value="Unassembled WGS sequence"/>
</dbReference>
<keyword evidence="5 10" id="KW-0145">Chemotaxis</keyword>
<dbReference type="PANTHER" id="PTHR35091:SF2">
    <property type="entry name" value="FLAGELLAR PROTEIN FLIL"/>
    <property type="match status" value="1"/>
</dbReference>
<comment type="subcellular location">
    <subcellularLocation>
        <location evidence="10">Cell inner membrane</location>
    </subcellularLocation>
    <subcellularLocation>
        <location evidence="2">Cell membrane</location>
        <topology evidence="2">Single-pass membrane protein</topology>
    </subcellularLocation>
</comment>
<gene>
    <name evidence="12" type="ORF">Q4521_00860</name>
</gene>
<evidence type="ECO:0000256" key="11">
    <source>
        <dbReference type="SAM" id="MobiDB-lite"/>
    </source>
</evidence>
<keyword evidence="8 10" id="KW-1133">Transmembrane helix</keyword>
<evidence type="ECO:0000256" key="6">
    <source>
        <dbReference type="ARBA" id="ARBA00022692"/>
    </source>
</evidence>
<dbReference type="EMBL" id="JAUOPB010000001">
    <property type="protein sequence ID" value="MDO6421013.1"/>
    <property type="molecule type" value="Genomic_DNA"/>
</dbReference>
<feature type="transmembrane region" description="Helical" evidence="10">
    <location>
        <begin position="28"/>
        <end position="50"/>
    </location>
</feature>
<evidence type="ECO:0000256" key="7">
    <source>
        <dbReference type="ARBA" id="ARBA00022779"/>
    </source>
</evidence>
<name>A0AAW7X212_9GAMM</name>
<evidence type="ECO:0000256" key="4">
    <source>
        <dbReference type="ARBA" id="ARBA00022475"/>
    </source>
</evidence>
<dbReference type="InterPro" id="IPR005503">
    <property type="entry name" value="FliL"/>
</dbReference>
<keyword evidence="12" id="KW-0966">Cell projection</keyword>
<evidence type="ECO:0000256" key="9">
    <source>
        <dbReference type="ARBA" id="ARBA00023136"/>
    </source>
</evidence>
<keyword evidence="6 10" id="KW-0812">Transmembrane</keyword>